<dbReference type="EMBL" id="CAJVQB010036075">
    <property type="protein sequence ID" value="CAG8823438.1"/>
    <property type="molecule type" value="Genomic_DNA"/>
</dbReference>
<reference evidence="1 2" key="1">
    <citation type="submission" date="2021-06" db="EMBL/GenBank/DDBJ databases">
        <authorList>
            <person name="Kallberg Y."/>
            <person name="Tangrot J."/>
            <person name="Rosling A."/>
        </authorList>
    </citation>
    <scope>NUCLEOTIDE SEQUENCE [LARGE SCALE GENOMIC DNA]</scope>
    <source>
        <strain evidence="1 2">120-4 pot B 10/14</strain>
    </source>
</reference>
<sequence>YFIHNYLDANVQCRIWIEDSQQNRIAGDEFYHDCSNYRKFESIDLQKDQTYWVHAKVEGSFEKPKVRGPYNENTCFDMGGDVDDWHFDQRTKNCT</sequence>
<comment type="caution">
    <text evidence="1">The sequence shown here is derived from an EMBL/GenBank/DDBJ whole genome shotgun (WGS) entry which is preliminary data.</text>
</comment>
<keyword evidence="2" id="KW-1185">Reference proteome</keyword>
<evidence type="ECO:0000313" key="1">
    <source>
        <dbReference type="EMBL" id="CAG8823438.1"/>
    </source>
</evidence>
<accession>A0ABN7WAC2</accession>
<evidence type="ECO:0000313" key="2">
    <source>
        <dbReference type="Proteomes" id="UP000789901"/>
    </source>
</evidence>
<gene>
    <name evidence="1" type="ORF">GMARGA_LOCUS28341</name>
</gene>
<organism evidence="1 2">
    <name type="scientific">Gigaspora margarita</name>
    <dbReference type="NCBI Taxonomy" id="4874"/>
    <lineage>
        <taxon>Eukaryota</taxon>
        <taxon>Fungi</taxon>
        <taxon>Fungi incertae sedis</taxon>
        <taxon>Mucoromycota</taxon>
        <taxon>Glomeromycotina</taxon>
        <taxon>Glomeromycetes</taxon>
        <taxon>Diversisporales</taxon>
        <taxon>Gigasporaceae</taxon>
        <taxon>Gigaspora</taxon>
    </lineage>
</organism>
<feature type="non-terminal residue" evidence="1">
    <location>
        <position position="1"/>
    </location>
</feature>
<dbReference type="Proteomes" id="UP000789901">
    <property type="component" value="Unassembled WGS sequence"/>
</dbReference>
<name>A0ABN7WAC2_GIGMA</name>
<protein>
    <submittedName>
        <fullName evidence="1">6472_t:CDS:1</fullName>
    </submittedName>
</protein>
<proteinExistence type="predicted"/>